<evidence type="ECO:0000313" key="4">
    <source>
        <dbReference type="Proteomes" id="UP000183385"/>
    </source>
</evidence>
<accession>A0AAQ1KJ48</accession>
<feature type="coiled-coil region" evidence="1">
    <location>
        <begin position="15"/>
        <end position="146"/>
    </location>
</feature>
<dbReference type="InterPro" id="IPR013491">
    <property type="entry name" value="Tape_meas_N"/>
</dbReference>
<dbReference type="EMBL" id="FOLS01000028">
    <property type="protein sequence ID" value="SFD52524.1"/>
    <property type="molecule type" value="Genomic_DNA"/>
</dbReference>
<sequence length="1431" mass="152872">MTDTSRNVELVIRAKNLSKKTLQDVRNEIEDINKALDAQIDASKRGQGSLKDLDATYRRLEDAMKSLLQQQAIIKQFEAQSARLKELQDRLGAASTKLREHQAAMEAAEKVTQRQANTQTKLLKAVERAEQAVAAQSVRLSTLREQGEAAGLAMSDLSRAQDELLAVGRQLADTNASQAQTSEQLAANMRSAQKAAKDLAETEAFEAAAAAAARRNAESEYSQFWLKELAKREAEERRFNEISVQMAEKAAKEKAAAEAFNTEATKAAQRNRQQQAEYEYAQLFNAADQRAAQAAAVAQLNEMADKAVAAARGYTTLGDASQRLTQNSRALASNLRSIIDPAGTARTTLGGVEEEVKALDAAISQISGPVKGASQQLRQLADAQKALVNQAAGIDAYQKQVESLRAARAGFSDARAAVLQYAQAIRQADAPTAEMQAHQRQLQGALASAAQQLQQQLARTRELREGLRSAGVDTSNLVAAQQRLVASARTATGAVQKLGAAVEKYGEETRSSAEDLNLFESNGRTTLSFVQRLRGEVLALAAAYGGLQGALNLGQQSLESFNTKQGTQNQLALAVGNDPKRIAEEYAYIREQADRIGVAFEGAAKGYAKFAAAASLAGRSNQEIRYVAETFLEVGRVANLSADDIDGVFKALEQIYSKGKIQAEELRGQLGDRLFGAFEIAAKALKDTYPDLNKAMKDGEVTSAQLVAIAEQYRKTVADQLPNAMKSLSAEQARLNSAVYDFKVLIAESGFADTYAELVQKLTTFLKSDDGKKFAQDISTAFSSVVTVLTYLLDHLDEVKLAIELAFGLKALSLVAGLATAISTKLLPALKLATTQFTIMGKEGVSSAKVIQLAFAALAAFMTGWQIGTYLSEQFAVVRQAGVALVIGLEKLFAQMKFAAEVVWVAVSESATNNFNKALNTIADFKDDALKLFADLARQLGQEGLADKISGFISDGSRRGLTDVRGEIDKLKDKLASDLKEIDEIGFQMFQDAAKDSKAAAAQAASASPTASPGITGGGATGGGDDKAYKKLVKQREALANELVNALAAAEAKIQKNEKLSLESRLAAIDTEYQKVYTKIDKLSKLPGGADLAKQMRSTLDGYVKQLKVQETLKFNTEQQARNEKAVNDQIELRQQLIATVEAQRQAGLISEEESVKQIDAINARIVPNIQASAQAAIDWANAHKEIFNNPGALETFLAKMQAIQAAAQKTAGAFTQLDKVIVDSIANNGVTAIEDTAKAIGQAAAGTESWGDALRDAGRAAVNFFAQLLLDIARAIIKQMILNALLAWAGANGYSGIAGAAQAAGGQVRHSGGVVGVDTPNRTRAVSPAWFAAAPRYHSGGVSGLAPDEYPAILQKGEEVLTGDDPRNVMNGGLGAGQGGADPMQALTVNNYVDAESFMGAALAKPAGQRMIMNVLRANSSQLKALMGSR</sequence>
<dbReference type="RefSeq" id="WP_074983558.1">
    <property type="nucleotide sequence ID" value="NZ_FOLS01000028.1"/>
</dbReference>
<reference evidence="3 4" key="1">
    <citation type="submission" date="2016-10" db="EMBL/GenBank/DDBJ databases">
        <authorList>
            <person name="Varghese N."/>
            <person name="Submissions S."/>
        </authorList>
    </citation>
    <scope>NUCLEOTIDE SEQUENCE [LARGE SCALE GENOMIC DNA]</scope>
    <source>
        <strain evidence="3 4">LMG 18378</strain>
    </source>
</reference>
<dbReference type="Pfam" id="PF20155">
    <property type="entry name" value="TMP_3"/>
    <property type="match status" value="1"/>
</dbReference>
<feature type="coiled-coil region" evidence="1">
    <location>
        <begin position="1029"/>
        <end position="1060"/>
    </location>
</feature>
<dbReference type="NCBIfam" id="TIGR02675">
    <property type="entry name" value="tape_meas_nterm"/>
    <property type="match status" value="1"/>
</dbReference>
<feature type="domain" description="Tape measure protein N-terminal" evidence="2">
    <location>
        <begin position="565"/>
        <end position="742"/>
    </location>
</feature>
<keyword evidence="1" id="KW-0175">Coiled coil</keyword>
<organism evidence="3 4">
    <name type="scientific">Pseudomonas citronellolis</name>
    <dbReference type="NCBI Taxonomy" id="53408"/>
    <lineage>
        <taxon>Bacteria</taxon>
        <taxon>Pseudomonadati</taxon>
        <taxon>Pseudomonadota</taxon>
        <taxon>Gammaproteobacteria</taxon>
        <taxon>Pseudomonadales</taxon>
        <taxon>Pseudomonadaceae</taxon>
        <taxon>Pseudomonas</taxon>
    </lineage>
</organism>
<dbReference type="Proteomes" id="UP000183385">
    <property type="component" value="Unassembled WGS sequence"/>
</dbReference>
<gene>
    <name evidence="3" type="ORF">SAMN05216577_12840</name>
</gene>
<name>A0AAQ1KJ48_9PSED</name>
<keyword evidence="4" id="KW-1185">Reference proteome</keyword>
<dbReference type="Gene3D" id="1.10.287.1490">
    <property type="match status" value="1"/>
</dbReference>
<evidence type="ECO:0000256" key="1">
    <source>
        <dbReference type="SAM" id="Coils"/>
    </source>
</evidence>
<proteinExistence type="predicted"/>
<evidence type="ECO:0000313" key="3">
    <source>
        <dbReference type="EMBL" id="SFD52524.1"/>
    </source>
</evidence>
<protein>
    <submittedName>
        <fullName evidence="3">Tape measure domain-containing protein</fullName>
    </submittedName>
</protein>
<evidence type="ECO:0000259" key="2">
    <source>
        <dbReference type="Pfam" id="PF20155"/>
    </source>
</evidence>
<comment type="caution">
    <text evidence="3">The sequence shown here is derived from an EMBL/GenBank/DDBJ whole genome shotgun (WGS) entry which is preliminary data.</text>
</comment>